<proteinExistence type="predicted"/>
<evidence type="ECO:0000313" key="1">
    <source>
        <dbReference type="EMBL" id="GFQ89267.1"/>
    </source>
</evidence>
<gene>
    <name evidence="1" type="ORF">TNCT_150131</name>
</gene>
<evidence type="ECO:0000313" key="2">
    <source>
        <dbReference type="Proteomes" id="UP000887116"/>
    </source>
</evidence>
<organism evidence="1 2">
    <name type="scientific">Trichonephila clavata</name>
    <name type="common">Joro spider</name>
    <name type="synonym">Nephila clavata</name>
    <dbReference type="NCBI Taxonomy" id="2740835"/>
    <lineage>
        <taxon>Eukaryota</taxon>
        <taxon>Metazoa</taxon>
        <taxon>Ecdysozoa</taxon>
        <taxon>Arthropoda</taxon>
        <taxon>Chelicerata</taxon>
        <taxon>Arachnida</taxon>
        <taxon>Araneae</taxon>
        <taxon>Araneomorphae</taxon>
        <taxon>Entelegynae</taxon>
        <taxon>Araneoidea</taxon>
        <taxon>Nephilidae</taxon>
        <taxon>Trichonephila</taxon>
    </lineage>
</organism>
<name>A0A8X6I7S6_TRICU</name>
<accession>A0A8X6I7S6</accession>
<feature type="non-terminal residue" evidence="1">
    <location>
        <position position="1"/>
    </location>
</feature>
<comment type="caution">
    <text evidence="1">The sequence shown here is derived from an EMBL/GenBank/DDBJ whole genome shotgun (WGS) entry which is preliminary data.</text>
</comment>
<protein>
    <submittedName>
        <fullName evidence="1">Uncharacterized protein</fullName>
    </submittedName>
</protein>
<sequence length="40" mass="4561">VKILLNMNLAVISLFCLIQVNIYSELYTNKKNSFINKNSG</sequence>
<dbReference type="AlphaFoldDB" id="A0A8X6I7S6"/>
<reference evidence="1" key="1">
    <citation type="submission" date="2020-07" db="EMBL/GenBank/DDBJ databases">
        <title>Multicomponent nature underlies the extraordinary mechanical properties of spider dragline silk.</title>
        <authorList>
            <person name="Kono N."/>
            <person name="Nakamura H."/>
            <person name="Mori M."/>
            <person name="Yoshida Y."/>
            <person name="Ohtoshi R."/>
            <person name="Malay A.D."/>
            <person name="Moran D.A.P."/>
            <person name="Tomita M."/>
            <person name="Numata K."/>
            <person name="Arakawa K."/>
        </authorList>
    </citation>
    <scope>NUCLEOTIDE SEQUENCE</scope>
</reference>
<keyword evidence="2" id="KW-1185">Reference proteome</keyword>
<dbReference type="EMBL" id="BMAO01003645">
    <property type="protein sequence ID" value="GFQ89267.1"/>
    <property type="molecule type" value="Genomic_DNA"/>
</dbReference>
<dbReference type="Proteomes" id="UP000887116">
    <property type="component" value="Unassembled WGS sequence"/>
</dbReference>